<dbReference type="Pfam" id="PF05593">
    <property type="entry name" value="RHS_repeat"/>
    <property type="match status" value="3"/>
</dbReference>
<feature type="region of interest" description="Disordered" evidence="2">
    <location>
        <begin position="1756"/>
        <end position="1777"/>
    </location>
</feature>
<feature type="signal peptide" evidence="3">
    <location>
        <begin position="1"/>
        <end position="22"/>
    </location>
</feature>
<dbReference type="InterPro" id="IPR003587">
    <property type="entry name" value="Hint_dom_N"/>
</dbReference>
<dbReference type="NCBIfam" id="TIGR03696">
    <property type="entry name" value="Rhs_assc_core"/>
    <property type="match status" value="1"/>
</dbReference>
<feature type="chain" id="PRO_5024357500" description="Hint domain-containing protein" evidence="3">
    <location>
        <begin position="23"/>
        <end position="2210"/>
    </location>
</feature>
<dbReference type="NCBIfam" id="TIGR01643">
    <property type="entry name" value="YD_repeat_2x"/>
    <property type="match status" value="3"/>
</dbReference>
<dbReference type="NCBIfam" id="TIGR01445">
    <property type="entry name" value="intein_Nterm"/>
    <property type="match status" value="1"/>
</dbReference>
<feature type="region of interest" description="Disordered" evidence="2">
    <location>
        <begin position="1553"/>
        <end position="1572"/>
    </location>
</feature>
<dbReference type="InterPro" id="IPR022385">
    <property type="entry name" value="Rhs_assc_core"/>
</dbReference>
<keyword evidence="1" id="KW-0677">Repeat</keyword>
<dbReference type="CDD" id="cd00081">
    <property type="entry name" value="Hint"/>
    <property type="match status" value="1"/>
</dbReference>
<feature type="region of interest" description="Disordered" evidence="2">
    <location>
        <begin position="2099"/>
        <end position="2133"/>
    </location>
</feature>
<dbReference type="Gene3D" id="2.170.16.10">
    <property type="entry name" value="Hedgehog/Intein (Hint) domain"/>
    <property type="match status" value="1"/>
</dbReference>
<evidence type="ECO:0000313" key="5">
    <source>
        <dbReference type="EMBL" id="GER98038.1"/>
    </source>
</evidence>
<dbReference type="Pfam" id="PF07591">
    <property type="entry name" value="PT-HINT"/>
    <property type="match status" value="1"/>
</dbReference>
<keyword evidence="6" id="KW-1185">Reference proteome</keyword>
<dbReference type="PANTHER" id="PTHR32305">
    <property type="match status" value="1"/>
</dbReference>
<evidence type="ECO:0000256" key="3">
    <source>
        <dbReference type="SAM" id="SignalP"/>
    </source>
</evidence>
<sequence>MKRWLAPVIACLLVVTLVPARAAGALPVPEDLTAPTVQREKSVPGAKILPAIPSPLPKVPELSGARQVSWPKPGVTSTLPISAAARDASAQVKVEVLPKTRDGLVFRAARADAAKSALALQVDYSGFRGAFGGDWASRLELRAVPECALTTPGLPGCRGVAVPAKNDVAAGKISAEAAGGGLFTLAAAPSGSAGTFAATGLSPSSTWGGGGSTGDFTWNYPLRVPPGSGGPSPSIALSYSSGSVDGRTVATNNQPSWVGEGFEWWPGFIERRYKPCAEDGHEGVGDQCWETDNATLSLNGGGSELVKDDATGVWRPRQDDGSRIERLTDPSLVNGDNDGEYWRVTTTDGTQYYFGRNRLPGWTSGKPETGSAWTLPVYGNENGEPCHAATFAAAHCQQAWRWNLDYVVDTHGNVMTYWYGQEKNRYGRDADPNQATEYVRGGTLTRIDYGLRTGQEYAGTPAAQVVFTAADRCLPGTTCDLTKPEQWSDTPLDQRCAAAPCTDVLTPTFWTQKRLAAVTTQIWTGAAFAPVDTWTLRHTYPDPGDGTRAGLWLAGLTHTGTGDAAMPEIKFTPQQLDNRVVGPDGRPPMRWLRIGAIENETGGDLRVTYSAKDCVSGSRMPAAADANTLRCHPVKGAYPGQPDRLEWFHKYVVTEVAENDYVGGGAQARTFYTYPGAPAWHFDDADGLVAEEDKTWAQWRGYEVVQTTRGVAPDVRTYEQSRFFRGMDGDRTASGVPKTVKIRDSEGVEVPDHERFAGMVREHISYNGVDGPEVSATISDPWLRETATAVHPWGTVTASLADVASTRVRTPKAAGGKRTTRIDKSYDAQGLPTQVHDHGDTAVPGDEECTTFTYARNEALWLLSATSRVQKYALPCGHTPGSGQLISDVRMRHDAATAWNTPATKGDVTLVEELKTWPATYVTTSRSAFDAYGRVTDTWDAAGEHSTTAYEPATGGPLRAYVTTNPLEHATRTELNPAWGLPTKTVDANGRTTELAYDGLGRLISGWEPGRSSDQPPNVRYSYDIRGRTGPPAVTTRSLRADGGYTVMIELYDGLLRTRQTQIPGPNGGRIIADSLYNSLGQSHKQNGAYWNAAAPVAELFGVKDKDVPGQNRSTFDGAGRVTAEAHLAFEVERWRSTTAYPGADRFDVTPPAGGTATSAIMDAEGRTTELWQYHGATPTGAHDVTAYVFNDAGRLETVTDPAGNTWRHAYDLRGREISTDDPDRGVTEYTYDDANRVVATKDSRGQILAYAYDRLGRRTAVHEGTLSGPKRSQWVYDTLAAGLPTSASRFSGQAEYRTSVTGYDVGYRPTGTSVEIPSTEGGLAGTYTYGSTFNPDGTPATSSVPGVGSLAAETLTHGYDTFGNPLTLSGQSAYVSGTAYSDMSELGQLTLGAGGKRLWVTYNYEVGSRRLSGIHTKREAAGAVQGDVAYTYDPAGNVIKVADTPAAAGVPADTQCFDYDHLRRLTEAWTPGGGSCTAAPTGVNVGGPAPYWTSYGYDKTGNRTSEVRHAVAGGPQTSKDFTYPADGQPQPHTLRGLSVTDSAGTRTLAYDYDKTGNTTTRPSASGTPQSLTWDAEGRLSKIEEGSAKTEFLYDADGNRLIRRDAGGSATLYLPGQELRAKGSAKTGTRYYSHGGTAIAVRTDDGKLSWLSADRFGTAQLAFSATDLAVNRRRFTPFGEARGAGTAWPGSAGFVDGVQDPTGLTHLGAREYDPLTGRFLSVDPLIDVADPQQMHGYAYANSSPVTFTDPDGLMLMAEDGGGGGGGSPSKDPGPTDDEIKEAEEIQRKDKLDVALEVGRDILLEVLGVNDIRNCFTKGDVVACVSMVAGMLPMGKLLKAPKIAKALHRAYEAYRAFDRKLAAARGVLARAARKADEAAEAVAETTAKAADDTAEAAAKQADDAVDAAAESADDLGGSCAISNSFVPGTLILMADGTRRPIEDIAPGDQVLATDPQTTTTQAKPVTATIEGTGTKTLVNITLTNGTKITATDGHPFWTDPARADTARADTARADTARADTARADTARAGSAHADSAWVDAADLEPGDQLQDSHGRPVRVTALTIHEQPATVHNLTIADTHTYYVASGQADVLVHNSGKGKSRCGGGSNHKANATQNKQDYTTNKAGQRPIAGGPPMRVAPKIVIQIPAEAAPTAALLAARKSIPAKIRAFVIVKVPEKIVGFNAQSRGPANAVETISDIVEAVSTFIGRIT</sequence>
<keyword evidence="3" id="KW-0732">Signal</keyword>
<dbReference type="SUPFAM" id="SSF51294">
    <property type="entry name" value="Hedgehog/intein (Hint) domain"/>
    <property type="match status" value="1"/>
</dbReference>
<reference evidence="5 6" key="1">
    <citation type="submission" date="2019-10" db="EMBL/GenBank/DDBJ databases">
        <title>Whole genome shotgun sequence of Acrocarpospora corrugata NBRC 13972.</title>
        <authorList>
            <person name="Ichikawa N."/>
            <person name="Kimura A."/>
            <person name="Kitahashi Y."/>
            <person name="Komaki H."/>
            <person name="Oguchi A."/>
        </authorList>
    </citation>
    <scope>NUCLEOTIDE SEQUENCE [LARGE SCALE GENOMIC DNA]</scope>
    <source>
        <strain evidence="5 6">NBRC 13972</strain>
    </source>
</reference>
<feature type="compositionally biased region" description="Polar residues" evidence="2">
    <location>
        <begin position="1556"/>
        <end position="1572"/>
    </location>
</feature>
<gene>
    <name evidence="5" type="ORF">Acor_01000</name>
</gene>
<evidence type="ECO:0000256" key="1">
    <source>
        <dbReference type="ARBA" id="ARBA00022737"/>
    </source>
</evidence>
<feature type="domain" description="Hint" evidence="4">
    <location>
        <begin position="1921"/>
        <end position="2052"/>
    </location>
</feature>
<dbReference type="InterPro" id="IPR036844">
    <property type="entry name" value="Hint_dom_sf"/>
</dbReference>
<evidence type="ECO:0000256" key="2">
    <source>
        <dbReference type="SAM" id="MobiDB-lite"/>
    </source>
</evidence>
<comment type="caution">
    <text evidence="5">The sequence shown here is derived from an EMBL/GenBank/DDBJ whole genome shotgun (WGS) entry which is preliminary data.</text>
</comment>
<dbReference type="OrthoDB" id="291011at2"/>
<dbReference type="Pfam" id="PF25023">
    <property type="entry name" value="TEN_YD-shell"/>
    <property type="match status" value="1"/>
</dbReference>
<dbReference type="InterPro" id="IPR006530">
    <property type="entry name" value="YD"/>
</dbReference>
<dbReference type="EMBL" id="BLAD01000035">
    <property type="protein sequence ID" value="GER98038.1"/>
    <property type="molecule type" value="Genomic_DNA"/>
</dbReference>
<dbReference type="Proteomes" id="UP000334990">
    <property type="component" value="Unassembled WGS sequence"/>
</dbReference>
<accession>A0A5M3VP99</accession>
<dbReference type="InterPro" id="IPR031325">
    <property type="entry name" value="RHS_repeat"/>
</dbReference>
<evidence type="ECO:0000259" key="4">
    <source>
        <dbReference type="SMART" id="SM00306"/>
    </source>
</evidence>
<evidence type="ECO:0000313" key="6">
    <source>
        <dbReference type="Proteomes" id="UP000334990"/>
    </source>
</evidence>
<proteinExistence type="predicted"/>
<feature type="compositionally biased region" description="Basic and acidic residues" evidence="2">
    <location>
        <begin position="2005"/>
        <end position="2024"/>
    </location>
</feature>
<protein>
    <recommendedName>
        <fullName evidence="4">Hint domain-containing protein</fullName>
    </recommendedName>
</protein>
<dbReference type="SMART" id="SM00306">
    <property type="entry name" value="HintN"/>
    <property type="match status" value="1"/>
</dbReference>
<dbReference type="RefSeq" id="WP_155334498.1">
    <property type="nucleotide sequence ID" value="NZ_BAAABN010000006.1"/>
</dbReference>
<dbReference type="InterPro" id="IPR050708">
    <property type="entry name" value="T6SS_VgrG/RHS"/>
</dbReference>
<dbReference type="GO" id="GO:0016539">
    <property type="term" value="P:intein-mediated protein splicing"/>
    <property type="evidence" value="ECO:0007669"/>
    <property type="project" value="InterPro"/>
</dbReference>
<dbReference type="Gene3D" id="2.180.10.10">
    <property type="entry name" value="RHS repeat-associated core"/>
    <property type="match status" value="2"/>
</dbReference>
<dbReference type="InterPro" id="IPR056823">
    <property type="entry name" value="TEN-like_YD-shell"/>
</dbReference>
<dbReference type="PROSITE" id="PS50817">
    <property type="entry name" value="INTEIN_N_TER"/>
    <property type="match status" value="1"/>
</dbReference>
<feature type="region of interest" description="Disordered" evidence="2">
    <location>
        <begin position="2005"/>
        <end position="2027"/>
    </location>
</feature>
<organism evidence="5 6">
    <name type="scientific">Acrocarpospora corrugata</name>
    <dbReference type="NCBI Taxonomy" id="35763"/>
    <lineage>
        <taxon>Bacteria</taxon>
        <taxon>Bacillati</taxon>
        <taxon>Actinomycetota</taxon>
        <taxon>Actinomycetes</taxon>
        <taxon>Streptosporangiales</taxon>
        <taxon>Streptosporangiaceae</taxon>
        <taxon>Acrocarpospora</taxon>
    </lineage>
</organism>
<dbReference type="PANTHER" id="PTHR32305:SF17">
    <property type="entry name" value="TRNA NUCLEASE WAPA"/>
    <property type="match status" value="1"/>
</dbReference>
<dbReference type="InterPro" id="IPR006141">
    <property type="entry name" value="Intein_N"/>
</dbReference>
<name>A0A5M3VP99_9ACTN</name>
<feature type="compositionally biased region" description="Polar residues" evidence="2">
    <location>
        <begin position="2108"/>
        <end position="2124"/>
    </location>
</feature>